<feature type="region of interest" description="Disordered" evidence="1">
    <location>
        <begin position="57"/>
        <end position="99"/>
    </location>
</feature>
<feature type="compositionally biased region" description="Low complexity" evidence="1">
    <location>
        <begin position="57"/>
        <end position="74"/>
    </location>
</feature>
<comment type="caution">
    <text evidence="2">The sequence shown here is derived from an EMBL/GenBank/DDBJ whole genome shotgun (WGS) entry which is preliminary data.</text>
</comment>
<evidence type="ECO:0000256" key="1">
    <source>
        <dbReference type="SAM" id="MobiDB-lite"/>
    </source>
</evidence>
<name>A0ABR2S141_9ROSI</name>
<evidence type="ECO:0000313" key="3">
    <source>
        <dbReference type="Proteomes" id="UP001396334"/>
    </source>
</evidence>
<protein>
    <submittedName>
        <fullName evidence="2">Uncharacterized protein</fullName>
    </submittedName>
</protein>
<sequence>MSNDAINTSYNPTSLDHIFEDVDPPSEWIHEKENPLLDGAGLFLVDTSDDEIAIVDQSQQQNLSDSSSSATSTQSGGGLSPIYDDDRENGDGGEIISTRRHGENMRLVMLVDIFVTG</sequence>
<organism evidence="2 3">
    <name type="scientific">Hibiscus sabdariffa</name>
    <name type="common">roselle</name>
    <dbReference type="NCBI Taxonomy" id="183260"/>
    <lineage>
        <taxon>Eukaryota</taxon>
        <taxon>Viridiplantae</taxon>
        <taxon>Streptophyta</taxon>
        <taxon>Embryophyta</taxon>
        <taxon>Tracheophyta</taxon>
        <taxon>Spermatophyta</taxon>
        <taxon>Magnoliopsida</taxon>
        <taxon>eudicotyledons</taxon>
        <taxon>Gunneridae</taxon>
        <taxon>Pentapetalae</taxon>
        <taxon>rosids</taxon>
        <taxon>malvids</taxon>
        <taxon>Malvales</taxon>
        <taxon>Malvaceae</taxon>
        <taxon>Malvoideae</taxon>
        <taxon>Hibiscus</taxon>
    </lineage>
</organism>
<proteinExistence type="predicted"/>
<dbReference type="Proteomes" id="UP001396334">
    <property type="component" value="Unassembled WGS sequence"/>
</dbReference>
<keyword evidence="3" id="KW-1185">Reference proteome</keyword>
<accession>A0ABR2S141</accession>
<gene>
    <name evidence="2" type="ORF">V6N11_033972</name>
</gene>
<evidence type="ECO:0000313" key="2">
    <source>
        <dbReference type="EMBL" id="KAK9018927.1"/>
    </source>
</evidence>
<dbReference type="EMBL" id="JBBPBN010000018">
    <property type="protein sequence ID" value="KAK9018927.1"/>
    <property type="molecule type" value="Genomic_DNA"/>
</dbReference>
<reference evidence="2 3" key="1">
    <citation type="journal article" date="2024" name="G3 (Bethesda)">
        <title>Genome assembly of Hibiscus sabdariffa L. provides insights into metabolisms of medicinal natural products.</title>
        <authorList>
            <person name="Kim T."/>
        </authorList>
    </citation>
    <scope>NUCLEOTIDE SEQUENCE [LARGE SCALE GENOMIC DNA]</scope>
    <source>
        <strain evidence="2">TK-2024</strain>
        <tissue evidence="2">Old leaves</tissue>
    </source>
</reference>